<keyword evidence="2" id="KW-1185">Reference proteome</keyword>
<dbReference type="Proteomes" id="UP001353858">
    <property type="component" value="Unassembled WGS sequence"/>
</dbReference>
<name>A0AAN7SSE2_9COLE</name>
<accession>A0AAN7SSE2</accession>
<evidence type="ECO:0000313" key="2">
    <source>
        <dbReference type="Proteomes" id="UP001353858"/>
    </source>
</evidence>
<dbReference type="EMBL" id="JARPUR010000001">
    <property type="protein sequence ID" value="KAK4883890.1"/>
    <property type="molecule type" value="Genomic_DNA"/>
</dbReference>
<evidence type="ECO:0000313" key="1">
    <source>
        <dbReference type="EMBL" id="KAK4883890.1"/>
    </source>
</evidence>
<dbReference type="AlphaFoldDB" id="A0AAN7SSE2"/>
<reference evidence="2" key="1">
    <citation type="submission" date="2023-01" db="EMBL/GenBank/DDBJ databases">
        <title>Key to firefly adult light organ development and bioluminescence: homeobox transcription factors regulate luciferase expression and transportation to peroxisome.</title>
        <authorList>
            <person name="Fu X."/>
        </authorList>
    </citation>
    <scope>NUCLEOTIDE SEQUENCE [LARGE SCALE GENOMIC DNA]</scope>
</reference>
<comment type="caution">
    <text evidence="1">The sequence shown here is derived from an EMBL/GenBank/DDBJ whole genome shotgun (WGS) entry which is preliminary data.</text>
</comment>
<protein>
    <submittedName>
        <fullName evidence="1">Uncharacterized protein</fullName>
    </submittedName>
</protein>
<sequence length="475" mass="54594">MNWTSYKFSKESELELLQFLKVASEQANQSSLSLELTDLWQKFLPIDKDVLTKLLTIKHSETDCIDITSSDEEIIVHDNLKKPDESLLATQSIVNKTKLNVSTTADLMDGVKELLETEDTLSEDIIKQFGRECSSEQLQNVFELFSKELSTDCIFKLWNTISSCNSNERDVVATYFSRYILCSKIVNKDTFVKDLLNAMFNKVPDIVAIDLVRVLVETTDNRQLIIIRKHLDVLSDNQKNRLLQEFLKSCSDLKEKHIDSILCLVTKQTDLNNLNSVVVMMYNLAKEFATEKTFGKLIMEILPILGTNIIKYESQMKHIIDSHKSVYESQINKIFNGFLQDLKHNNRTDPEVQMKQCELPSTSVTYNNAFNPSISTSTSNVADSEIDEVTMTIRMLLNDIVNRVTKPKAKILSVHIIRPLPKAGPRKTNGKSRLGKSRIYTSTPEKERIQELETMRKQKLERKNPKRNICITKWR</sequence>
<organism evidence="1 2">
    <name type="scientific">Aquatica leii</name>
    <dbReference type="NCBI Taxonomy" id="1421715"/>
    <lineage>
        <taxon>Eukaryota</taxon>
        <taxon>Metazoa</taxon>
        <taxon>Ecdysozoa</taxon>
        <taxon>Arthropoda</taxon>
        <taxon>Hexapoda</taxon>
        <taxon>Insecta</taxon>
        <taxon>Pterygota</taxon>
        <taxon>Neoptera</taxon>
        <taxon>Endopterygota</taxon>
        <taxon>Coleoptera</taxon>
        <taxon>Polyphaga</taxon>
        <taxon>Elateriformia</taxon>
        <taxon>Elateroidea</taxon>
        <taxon>Lampyridae</taxon>
        <taxon>Luciolinae</taxon>
        <taxon>Aquatica</taxon>
    </lineage>
</organism>
<proteinExistence type="predicted"/>
<gene>
    <name evidence="1" type="ORF">RN001_000161</name>
</gene>